<sequence length="102" mass="11954">MHYEQLRAGVIQHDLLVDNLIYKVLLCFSRDTAILEHFKYNSATPPKSFLHGEITKASLMSFRYHMRVEVQGIVSLCLQFERLLQTHLPQLFYHLRQIGAQP</sequence>
<protein>
    <submittedName>
        <fullName evidence="1">Uncharacterized protein</fullName>
    </submittedName>
</protein>
<dbReference type="PANTHER" id="PTHR16110">
    <property type="entry name" value="TBC1 DOMAIN FAMILY MEMBER 19"/>
    <property type="match status" value="1"/>
</dbReference>
<evidence type="ECO:0000313" key="1">
    <source>
        <dbReference type="EMBL" id="MEQ2174171.1"/>
    </source>
</evidence>
<organism evidence="1 2">
    <name type="scientific">Goodea atripinnis</name>
    <dbReference type="NCBI Taxonomy" id="208336"/>
    <lineage>
        <taxon>Eukaryota</taxon>
        <taxon>Metazoa</taxon>
        <taxon>Chordata</taxon>
        <taxon>Craniata</taxon>
        <taxon>Vertebrata</taxon>
        <taxon>Euteleostomi</taxon>
        <taxon>Actinopterygii</taxon>
        <taxon>Neopterygii</taxon>
        <taxon>Teleostei</taxon>
        <taxon>Neoteleostei</taxon>
        <taxon>Acanthomorphata</taxon>
        <taxon>Ovalentaria</taxon>
        <taxon>Atherinomorphae</taxon>
        <taxon>Cyprinodontiformes</taxon>
        <taxon>Goodeidae</taxon>
        <taxon>Goodea</taxon>
    </lineage>
</organism>
<comment type="caution">
    <text evidence="1">The sequence shown here is derived from an EMBL/GenBank/DDBJ whole genome shotgun (WGS) entry which is preliminary data.</text>
</comment>
<keyword evidence="2" id="KW-1185">Reference proteome</keyword>
<dbReference type="InterPro" id="IPR042507">
    <property type="entry name" value="TBC1D19"/>
</dbReference>
<dbReference type="InterPro" id="IPR035969">
    <property type="entry name" value="Rab-GAP_TBC_sf"/>
</dbReference>
<proteinExistence type="predicted"/>
<reference evidence="1 2" key="1">
    <citation type="submission" date="2021-06" db="EMBL/GenBank/DDBJ databases">
        <authorList>
            <person name="Palmer J.M."/>
        </authorList>
    </citation>
    <scope>NUCLEOTIDE SEQUENCE [LARGE SCALE GENOMIC DNA]</scope>
    <source>
        <strain evidence="1 2">GA_2019</strain>
        <tissue evidence="1">Muscle</tissue>
    </source>
</reference>
<name>A0ABV0NRZ2_9TELE</name>
<evidence type="ECO:0000313" key="2">
    <source>
        <dbReference type="Proteomes" id="UP001476798"/>
    </source>
</evidence>
<dbReference type="PANTHER" id="PTHR16110:SF1">
    <property type="entry name" value="TBC1 DOMAIN FAMILY MEMBER 19"/>
    <property type="match status" value="1"/>
</dbReference>
<dbReference type="SUPFAM" id="SSF47923">
    <property type="entry name" value="Ypt/Rab-GAP domain of gyp1p"/>
    <property type="match status" value="1"/>
</dbReference>
<dbReference type="EMBL" id="JAHRIO010050198">
    <property type="protein sequence ID" value="MEQ2174171.1"/>
    <property type="molecule type" value="Genomic_DNA"/>
</dbReference>
<gene>
    <name evidence="1" type="ORF">GOODEAATRI_005042</name>
</gene>
<dbReference type="Proteomes" id="UP001476798">
    <property type="component" value="Unassembled WGS sequence"/>
</dbReference>
<accession>A0ABV0NRZ2</accession>